<dbReference type="InterPro" id="IPR055505">
    <property type="entry name" value="DUF7077"/>
</dbReference>
<feature type="compositionally biased region" description="Polar residues" evidence="4">
    <location>
        <begin position="181"/>
        <end position="190"/>
    </location>
</feature>
<comment type="subcellular location">
    <subcellularLocation>
        <location evidence="1">Golgi apparatus</location>
    </subcellularLocation>
</comment>
<sequence>MDESPSSKVTVEYHDPSGVFPLISSQLKYRFPLRNLHWKSPSRPLRSIDSLRVELVPSDGPSEDAVLSPPPETRESNDNIDRNSSSSQRPISSQGLTAKERRHQIPGLRQTPYLKVFLLRCDDSETYKTSSRKTLREWVRSHTVSTSASSSHNPQERHDAFEWLILHVVLPDTPAAAQPRLSGSTSGTISEKTRWPGRGSSTILEKIKSDFNISSKSAPDRVAQVRLQKDEIPPYLLPHLNLPPAPASTITSPYSESPKELENSWNDLIAKFKILILLSFDQRVSQYEDDIRERDSQRALPGWNFCTFFVLKEGLARGFENVGLVDDALVGYDELAVGLDTIVREQAATGSDSHGGSFLSYTEELQQYIVAMVESPDSKDIWKGKPISSNRKNYRDLILSNNISLFDFRCYIFSRQIALLSRLSNVGVTKPRLSSKAPTRPSTSIHQTTRDDLSVGTKQATSQEEMEDLLSLAEICARALNFISSISRSIRTDLQTGIAAAKVKVPTSVIDNFVSSWIFSVAKQIVEETTTPSIPVTAFTKDMTSSSDKSLSRAGSEPKVAVQEPKTLSHPIRSSSLSHRRTGNTEPPYALTPASSQVVYEGGTFGAENTNQHSEDTANQRSGLEDFVARRADLYLVQRRILENLGSKKGWKISWQALGQHLNATIGRMTEVDLNKTDELASETEISLPKHTGIYGKSLIEALSSMKNYRSLFEDLSSVALKHYFVAGRKHSAEGIKGDLAGLKFEMGDFASAASQFNQILPVYAKTRWNFIRTLMMRLYAHCLKELHRKDEYARVLLDLLIQSSNREQSPSASKLTAEQEDAGPSHDLNIPNWLNDDVQTTDGLLSELISFSDELPYAVTVPMARYFGNITVEPFIRHFEDKDGFQLKLRFMHRLNDELHLDKARVRLVCTTPGQNSEIWLDNADNVLIRRGAVNLWVRTNVTSCGPYVIDKIVLYAKKISFVHEPFQKSEVTTPLGLPGSASATSVKVAKSSRVLCFPRNGSFNVSVSHSRDIHIDKHKSLEIELESGSVDVSKIEFHIRAASAGLRLRTSDATTDDKLAVKDQSRTGIIELSQLLARSTAKLRLPYELEAPLHDVSVRLEIFYHTSQGKFIFSSFTTVEIELPLDVNVHDMFTASHITSRFNIRTANDTPLCIENIELQGSDEFDVQTAPPKNTRTIVFPKRPMLYPCDIVRKNISKSSNSNATLCLQIEYQRLNEIILHDLLDSFSRDLNGSPFEHLSRLLCPNLIEKSRQIFSLAQYERVLSSQNLEVATYTQLGWADVIEGLHPSVRSDLQQWLHKWHEQNKSIQITSIRDEMRLIPHRILITVPVPSVQIASTVSFTLQDHDLSLSKVPMMPVAEILSAKLSVTHTRQWDDRERLVGALSLSDTNDAVNFILEIEANPDTWLITGQRRVHFSARENETKEFPLGLLPLHPGLLYLPKVRIRPDVSRHRARAATDQQSTGVQDETSRLVTSEVDNLSDGDVVWVIPNVKSTTVGVCGFGTPESGTVVMASAAREISSVVGSS</sequence>
<name>A0A9P4S8D2_9PEZI</name>
<dbReference type="GO" id="GO:0034498">
    <property type="term" value="P:early endosome to Golgi transport"/>
    <property type="evidence" value="ECO:0007669"/>
    <property type="project" value="TreeGrafter"/>
</dbReference>
<evidence type="ECO:0000259" key="7">
    <source>
        <dbReference type="Pfam" id="PF23274"/>
    </source>
</evidence>
<feature type="domain" description="TRAPPC10/Trs130 C-terminal" evidence="5">
    <location>
        <begin position="1329"/>
        <end position="1491"/>
    </location>
</feature>
<dbReference type="Pfam" id="PF12584">
    <property type="entry name" value="TRAPPC10"/>
    <property type="match status" value="1"/>
</dbReference>
<dbReference type="OrthoDB" id="10256906at2759"/>
<gene>
    <name evidence="8" type="ORF">M501DRAFT_1018338</name>
</gene>
<dbReference type="Pfam" id="PF23274">
    <property type="entry name" value="DUF7077"/>
    <property type="match status" value="1"/>
</dbReference>
<feature type="region of interest" description="Disordered" evidence="4">
    <location>
        <begin position="810"/>
        <end position="831"/>
    </location>
</feature>
<comment type="caution">
    <text evidence="8">The sequence shown here is derived from an EMBL/GenBank/DDBJ whole genome shotgun (WGS) entry which is preliminary data.</text>
</comment>
<dbReference type="PANTHER" id="PTHR13251">
    <property type="entry name" value="EPILEPSY HOLOPROSENCEPHALY CANDIDATE 1/TMEM1"/>
    <property type="match status" value="1"/>
</dbReference>
<organism evidence="8 9">
    <name type="scientific">Patellaria atrata CBS 101060</name>
    <dbReference type="NCBI Taxonomy" id="1346257"/>
    <lineage>
        <taxon>Eukaryota</taxon>
        <taxon>Fungi</taxon>
        <taxon>Dikarya</taxon>
        <taxon>Ascomycota</taxon>
        <taxon>Pezizomycotina</taxon>
        <taxon>Dothideomycetes</taxon>
        <taxon>Dothideomycetes incertae sedis</taxon>
        <taxon>Patellariales</taxon>
        <taxon>Patellariaceae</taxon>
        <taxon>Patellaria</taxon>
    </lineage>
</organism>
<feature type="domain" description="TRAPPC10/Trs130 N-terminal" evidence="6">
    <location>
        <begin position="253"/>
        <end position="425"/>
    </location>
</feature>
<feature type="region of interest" description="Disordered" evidence="4">
    <location>
        <begin position="177"/>
        <end position="196"/>
    </location>
</feature>
<proteinExistence type="predicted"/>
<evidence type="ECO:0000256" key="4">
    <source>
        <dbReference type="SAM" id="MobiDB-lite"/>
    </source>
</evidence>
<feature type="region of interest" description="Disordered" evidence="4">
    <location>
        <begin position="545"/>
        <end position="591"/>
    </location>
</feature>
<protein>
    <submittedName>
        <fullName evidence="8">TMEM1 family protein-like protein</fullName>
    </submittedName>
</protein>
<keyword evidence="3" id="KW-0333">Golgi apparatus</keyword>
<dbReference type="GO" id="GO:1990071">
    <property type="term" value="C:TRAPPII protein complex"/>
    <property type="evidence" value="ECO:0007669"/>
    <property type="project" value="InterPro"/>
</dbReference>
<dbReference type="GO" id="GO:0005829">
    <property type="term" value="C:cytosol"/>
    <property type="evidence" value="ECO:0007669"/>
    <property type="project" value="GOC"/>
</dbReference>
<keyword evidence="2" id="KW-0813">Transport</keyword>
<feature type="domain" description="DUF7077" evidence="7">
    <location>
        <begin position="1003"/>
        <end position="1121"/>
    </location>
</feature>
<feature type="region of interest" description="Disordered" evidence="4">
    <location>
        <begin position="56"/>
        <end position="105"/>
    </location>
</feature>
<evidence type="ECO:0000256" key="3">
    <source>
        <dbReference type="ARBA" id="ARBA00023034"/>
    </source>
</evidence>
<dbReference type="Pfam" id="PF23036">
    <property type="entry name" value="TRAPPC10_1st"/>
    <property type="match status" value="2"/>
</dbReference>
<dbReference type="Proteomes" id="UP000799429">
    <property type="component" value="Unassembled WGS sequence"/>
</dbReference>
<reference evidence="8" key="1">
    <citation type="journal article" date="2020" name="Stud. Mycol.">
        <title>101 Dothideomycetes genomes: a test case for predicting lifestyles and emergence of pathogens.</title>
        <authorList>
            <person name="Haridas S."/>
            <person name="Albert R."/>
            <person name="Binder M."/>
            <person name="Bloem J."/>
            <person name="Labutti K."/>
            <person name="Salamov A."/>
            <person name="Andreopoulos B."/>
            <person name="Baker S."/>
            <person name="Barry K."/>
            <person name="Bills G."/>
            <person name="Bluhm B."/>
            <person name="Cannon C."/>
            <person name="Castanera R."/>
            <person name="Culley D."/>
            <person name="Daum C."/>
            <person name="Ezra D."/>
            <person name="Gonzalez J."/>
            <person name="Henrissat B."/>
            <person name="Kuo A."/>
            <person name="Liang C."/>
            <person name="Lipzen A."/>
            <person name="Lutzoni F."/>
            <person name="Magnuson J."/>
            <person name="Mondo S."/>
            <person name="Nolan M."/>
            <person name="Ohm R."/>
            <person name="Pangilinan J."/>
            <person name="Park H.-J."/>
            <person name="Ramirez L."/>
            <person name="Alfaro M."/>
            <person name="Sun H."/>
            <person name="Tritt A."/>
            <person name="Yoshinaga Y."/>
            <person name="Zwiers L.-H."/>
            <person name="Turgeon B."/>
            <person name="Goodwin S."/>
            <person name="Spatafora J."/>
            <person name="Crous P."/>
            <person name="Grigoriev I."/>
        </authorList>
    </citation>
    <scope>NUCLEOTIDE SEQUENCE</scope>
    <source>
        <strain evidence="8">CBS 101060</strain>
    </source>
</reference>
<feature type="compositionally biased region" description="Basic and acidic residues" evidence="4">
    <location>
        <begin position="72"/>
        <end position="81"/>
    </location>
</feature>
<evidence type="ECO:0000313" key="9">
    <source>
        <dbReference type="Proteomes" id="UP000799429"/>
    </source>
</evidence>
<keyword evidence="9" id="KW-1185">Reference proteome</keyword>
<feature type="compositionally biased region" description="Low complexity" evidence="4">
    <location>
        <begin position="82"/>
        <end position="93"/>
    </location>
</feature>
<feature type="compositionally biased region" description="Polar residues" evidence="4">
    <location>
        <begin position="436"/>
        <end position="447"/>
    </location>
</feature>
<dbReference type="Pfam" id="PF24965">
    <property type="entry name" value="TRS130_4HB"/>
    <property type="match status" value="1"/>
</dbReference>
<feature type="region of interest" description="Disordered" evidence="4">
    <location>
        <begin position="431"/>
        <end position="456"/>
    </location>
</feature>
<evidence type="ECO:0000313" key="8">
    <source>
        <dbReference type="EMBL" id="KAF2836928.1"/>
    </source>
</evidence>
<dbReference type="GO" id="GO:0006891">
    <property type="term" value="P:intra-Golgi vesicle-mediated transport"/>
    <property type="evidence" value="ECO:0007669"/>
    <property type="project" value="TreeGrafter"/>
</dbReference>
<accession>A0A9P4S8D2</accession>
<dbReference type="InterPro" id="IPR022233">
    <property type="entry name" value="TRAPPC10/Trs130_C"/>
</dbReference>
<dbReference type="InterPro" id="IPR045126">
    <property type="entry name" value="TRAPPC10/Trs130"/>
</dbReference>
<evidence type="ECO:0000259" key="5">
    <source>
        <dbReference type="Pfam" id="PF12584"/>
    </source>
</evidence>
<evidence type="ECO:0000259" key="6">
    <source>
        <dbReference type="Pfam" id="PF23036"/>
    </source>
</evidence>
<feature type="domain" description="TRAPPC10/Trs130 N-terminal" evidence="6">
    <location>
        <begin position="100"/>
        <end position="227"/>
    </location>
</feature>
<evidence type="ECO:0000256" key="1">
    <source>
        <dbReference type="ARBA" id="ARBA00004555"/>
    </source>
</evidence>
<dbReference type="PANTHER" id="PTHR13251:SF3">
    <property type="entry name" value="TRAFFICKING PROTEIN PARTICLE COMPLEX SUBUNIT 10"/>
    <property type="match status" value="1"/>
</dbReference>
<dbReference type="InterPro" id="IPR056913">
    <property type="entry name" value="TRAPPC10/Trs130_N"/>
</dbReference>
<evidence type="ECO:0000256" key="2">
    <source>
        <dbReference type="ARBA" id="ARBA00022448"/>
    </source>
</evidence>
<dbReference type="EMBL" id="MU006101">
    <property type="protein sequence ID" value="KAF2836928.1"/>
    <property type="molecule type" value="Genomic_DNA"/>
</dbReference>